<feature type="domain" description="Glycoside-hydrolase family GH114 TIM-barrel" evidence="3">
    <location>
        <begin position="63"/>
        <end position="279"/>
    </location>
</feature>
<protein>
    <recommendedName>
        <fullName evidence="3">Glycoside-hydrolase family GH114 TIM-barrel domain-containing protein</fullName>
    </recommendedName>
</protein>
<feature type="chain" id="PRO_5030551482" description="Glycoside-hydrolase family GH114 TIM-barrel domain-containing protein" evidence="2">
    <location>
        <begin position="23"/>
        <end position="292"/>
    </location>
</feature>
<proteinExistence type="predicted"/>
<keyword evidence="2" id="KW-0732">Signal</keyword>
<comment type="caution">
    <text evidence="4">The sequence shown here is derived from an EMBL/GenBank/DDBJ whole genome shotgun (WGS) entry which is preliminary data.</text>
</comment>
<dbReference type="EMBL" id="JACHJG010000008">
    <property type="protein sequence ID" value="MBB4887963.1"/>
    <property type="molecule type" value="Genomic_DNA"/>
</dbReference>
<evidence type="ECO:0000313" key="4">
    <source>
        <dbReference type="EMBL" id="MBB4887963.1"/>
    </source>
</evidence>
<dbReference type="InterPro" id="IPR013785">
    <property type="entry name" value="Aldolase_TIM"/>
</dbReference>
<accession>A0A7W7LD17</accession>
<dbReference type="InterPro" id="IPR017853">
    <property type="entry name" value="GH"/>
</dbReference>
<reference evidence="4 5" key="1">
    <citation type="submission" date="2020-08" db="EMBL/GenBank/DDBJ databases">
        <title>Genomic Encyclopedia of Type Strains, Phase III (KMG-III): the genomes of soil and plant-associated and newly described type strains.</title>
        <authorList>
            <person name="Whitman W."/>
        </authorList>
    </citation>
    <scope>NUCLEOTIDE SEQUENCE [LARGE SCALE GENOMIC DNA]</scope>
    <source>
        <strain evidence="4 5">CECT 3265</strain>
    </source>
</reference>
<sequence length="292" mass="31897">MPLLRSRAALTVVILTVTLATACSTTGSQQGDSPRKPSATDTTTGPGGGARTEVRAPTANAAFDYQLGGAYPPPGKVQAVSRDREAKPVDGLYNICYVNAFQTQPDKAVTWWKKHHPDLLLKSDDGDLVIDEDWAEPLLDISTPAKREALMDVVGPWIDGCAAAHYDAVEPDNLDSYERSEGRLTAEHAAAFARLLADRAHQQHLAIAQKNTADLLPQRTRIGFDFAVVEECGRYKECPEFSDAYGSRVFDIEYAKKDFATACSAWGKELSITLRDRDVRPAGTDGYLYQSC</sequence>
<keyword evidence="5" id="KW-1185">Reference proteome</keyword>
<evidence type="ECO:0000256" key="2">
    <source>
        <dbReference type="SAM" id="SignalP"/>
    </source>
</evidence>
<dbReference type="Proteomes" id="UP000556436">
    <property type="component" value="Unassembled WGS sequence"/>
</dbReference>
<feature type="region of interest" description="Disordered" evidence="1">
    <location>
        <begin position="24"/>
        <end position="54"/>
    </location>
</feature>
<name>A0A7W7LD17_STRNE</name>
<dbReference type="InterPro" id="IPR004352">
    <property type="entry name" value="GH114_TIM-barrel"/>
</dbReference>
<evidence type="ECO:0000256" key="1">
    <source>
        <dbReference type="SAM" id="MobiDB-lite"/>
    </source>
</evidence>
<organism evidence="4 5">
    <name type="scientific">Streptomyces netropsis</name>
    <name type="common">Streptoverticillium netropsis</name>
    <dbReference type="NCBI Taxonomy" id="55404"/>
    <lineage>
        <taxon>Bacteria</taxon>
        <taxon>Bacillati</taxon>
        <taxon>Actinomycetota</taxon>
        <taxon>Actinomycetes</taxon>
        <taxon>Kitasatosporales</taxon>
        <taxon>Streptomycetaceae</taxon>
        <taxon>Streptomyces</taxon>
    </lineage>
</organism>
<gene>
    <name evidence="4" type="ORF">FHS38_004031</name>
</gene>
<evidence type="ECO:0000259" key="3">
    <source>
        <dbReference type="Pfam" id="PF03537"/>
    </source>
</evidence>
<feature type="signal peptide" evidence="2">
    <location>
        <begin position="1"/>
        <end position="22"/>
    </location>
</feature>
<evidence type="ECO:0000313" key="5">
    <source>
        <dbReference type="Proteomes" id="UP000556436"/>
    </source>
</evidence>
<dbReference type="SUPFAM" id="SSF51445">
    <property type="entry name" value="(Trans)glycosidases"/>
    <property type="match status" value="1"/>
</dbReference>
<dbReference type="RefSeq" id="WP_184735230.1">
    <property type="nucleotide sequence ID" value="NZ_BMRW01000008.1"/>
</dbReference>
<dbReference type="PROSITE" id="PS51257">
    <property type="entry name" value="PROKAR_LIPOPROTEIN"/>
    <property type="match status" value="1"/>
</dbReference>
<dbReference type="PANTHER" id="PTHR35273">
    <property type="entry name" value="ALPHA-1,4 POLYGALACTOSAMINIDASE, PUTATIVE (AFU_ORTHOLOGUE AFUA_3G07890)-RELATED"/>
    <property type="match status" value="1"/>
</dbReference>
<dbReference type="Pfam" id="PF03537">
    <property type="entry name" value="Glyco_hydro_114"/>
    <property type="match status" value="1"/>
</dbReference>
<dbReference type="Gene3D" id="3.20.20.70">
    <property type="entry name" value="Aldolase class I"/>
    <property type="match status" value="1"/>
</dbReference>
<dbReference type="PANTHER" id="PTHR35273:SF2">
    <property type="entry name" value="ALPHA-GALACTOSIDASE"/>
    <property type="match status" value="1"/>
</dbReference>
<dbReference type="AlphaFoldDB" id="A0A7W7LD17"/>